<dbReference type="InterPro" id="IPR016174">
    <property type="entry name" value="Di-haem_cyt_TM"/>
</dbReference>
<dbReference type="SUPFAM" id="SSF56524">
    <property type="entry name" value="Oxidoreductase molybdopterin-binding domain"/>
    <property type="match status" value="1"/>
</dbReference>
<feature type="transmembrane region" description="Helical" evidence="1">
    <location>
        <begin position="179"/>
        <end position="200"/>
    </location>
</feature>
<organism evidence="3 4">
    <name type="scientific">Actinomadura meridiana</name>
    <dbReference type="NCBI Taxonomy" id="559626"/>
    <lineage>
        <taxon>Bacteria</taxon>
        <taxon>Bacillati</taxon>
        <taxon>Actinomycetota</taxon>
        <taxon>Actinomycetes</taxon>
        <taxon>Streptosporangiales</taxon>
        <taxon>Thermomonosporaceae</taxon>
        <taxon>Actinomadura</taxon>
    </lineage>
</organism>
<dbReference type="InterPro" id="IPR036374">
    <property type="entry name" value="OxRdtase_Mopterin-bd_sf"/>
</dbReference>
<proteinExistence type="predicted"/>
<keyword evidence="4" id="KW-1185">Reference proteome</keyword>
<evidence type="ECO:0000313" key="4">
    <source>
        <dbReference type="Proteomes" id="UP001501710"/>
    </source>
</evidence>
<dbReference type="EMBL" id="BAABAS010000020">
    <property type="protein sequence ID" value="GAA4238619.1"/>
    <property type="molecule type" value="Genomic_DNA"/>
</dbReference>
<dbReference type="PANTHER" id="PTHR43032">
    <property type="entry name" value="PROTEIN-METHIONINE-SULFOXIDE REDUCTASE"/>
    <property type="match status" value="1"/>
</dbReference>
<gene>
    <name evidence="3" type="ORF">GCM10022254_55320</name>
</gene>
<protein>
    <submittedName>
        <fullName evidence="3">Molybdopterin-dependent oxidoreductase</fullName>
    </submittedName>
</protein>
<keyword evidence="1" id="KW-0472">Membrane</keyword>
<dbReference type="PANTHER" id="PTHR43032:SF2">
    <property type="entry name" value="BLL0505 PROTEIN"/>
    <property type="match status" value="1"/>
</dbReference>
<dbReference type="Pfam" id="PF00174">
    <property type="entry name" value="Oxidored_molyb"/>
    <property type="match status" value="1"/>
</dbReference>
<comment type="caution">
    <text evidence="3">The sequence shown here is derived from an EMBL/GenBank/DDBJ whole genome shotgun (WGS) entry which is preliminary data.</text>
</comment>
<feature type="transmembrane region" description="Helical" evidence="1">
    <location>
        <begin position="139"/>
        <end position="158"/>
    </location>
</feature>
<dbReference type="Gene3D" id="3.90.420.10">
    <property type="entry name" value="Oxidoreductase, molybdopterin-binding domain"/>
    <property type="match status" value="1"/>
</dbReference>
<dbReference type="Proteomes" id="UP001501710">
    <property type="component" value="Unassembled WGS sequence"/>
</dbReference>
<feature type="transmembrane region" description="Helical" evidence="1">
    <location>
        <begin position="107"/>
        <end position="133"/>
    </location>
</feature>
<feature type="domain" description="Oxidoreductase molybdopterin-binding" evidence="2">
    <location>
        <begin position="240"/>
        <end position="371"/>
    </location>
</feature>
<dbReference type="RefSeq" id="WP_344902181.1">
    <property type="nucleotide sequence ID" value="NZ_BAABAS010000020.1"/>
</dbReference>
<name>A0ABP8CFP5_9ACTN</name>
<sequence>MVRVPHPPLRFTSRLHDERVAAWLGIMLGLSFTTTFVTGLISHFMQHPAGWMVWPSHPVNLYRVTQGLHVICGLATIPFLLAKLWTVYPRLWRWPPIRSAGHAIERALVFVLVGAALFQVGTGLLNIAYWYAFPFFFPTAHYWTAYLLYGALVIHVTNKWAKARHTVMTRPEDDLRRRGFLLTVAATSGVVVLTTVGEAFSPLAKLAVLAPRRPGVGPQDLPVNRSAYAAGITTTIAHDPGYRLVVTGRVERELSFSLDDLNGLPSHTVRLPITCVEGWSAGATWEGIRLRDLLNTAGVRQDARVRIESLERVGVYTTSWVDHSHWHDELTLLALKVNGSPLDLDHGFPCRLIAPNRPGVLQTKWVHKVVVA</sequence>
<dbReference type="CDD" id="cd00321">
    <property type="entry name" value="SO_family_Moco"/>
    <property type="match status" value="1"/>
</dbReference>
<feature type="transmembrane region" description="Helical" evidence="1">
    <location>
        <begin position="20"/>
        <end position="44"/>
    </location>
</feature>
<keyword evidence="1" id="KW-1133">Transmembrane helix</keyword>
<evidence type="ECO:0000313" key="3">
    <source>
        <dbReference type="EMBL" id="GAA4238619.1"/>
    </source>
</evidence>
<dbReference type="SUPFAM" id="SSF81342">
    <property type="entry name" value="Transmembrane di-heme cytochromes"/>
    <property type="match status" value="1"/>
</dbReference>
<dbReference type="InterPro" id="IPR000572">
    <property type="entry name" value="OxRdtase_Mopterin-bd_dom"/>
</dbReference>
<dbReference type="InterPro" id="IPR008335">
    <property type="entry name" value="Mopterin_OxRdtase_euk"/>
</dbReference>
<evidence type="ECO:0000256" key="1">
    <source>
        <dbReference type="SAM" id="Phobius"/>
    </source>
</evidence>
<feature type="transmembrane region" description="Helical" evidence="1">
    <location>
        <begin position="64"/>
        <end position="86"/>
    </location>
</feature>
<dbReference type="PRINTS" id="PR00407">
    <property type="entry name" value="EUMOPTERIN"/>
</dbReference>
<reference evidence="4" key="1">
    <citation type="journal article" date="2019" name="Int. J. Syst. Evol. Microbiol.">
        <title>The Global Catalogue of Microorganisms (GCM) 10K type strain sequencing project: providing services to taxonomists for standard genome sequencing and annotation.</title>
        <authorList>
            <consortium name="The Broad Institute Genomics Platform"/>
            <consortium name="The Broad Institute Genome Sequencing Center for Infectious Disease"/>
            <person name="Wu L."/>
            <person name="Ma J."/>
        </authorList>
    </citation>
    <scope>NUCLEOTIDE SEQUENCE [LARGE SCALE GENOMIC DNA]</scope>
    <source>
        <strain evidence="4">JCM 17440</strain>
    </source>
</reference>
<keyword evidence="1" id="KW-0812">Transmembrane</keyword>
<evidence type="ECO:0000259" key="2">
    <source>
        <dbReference type="Pfam" id="PF00174"/>
    </source>
</evidence>
<accession>A0ABP8CFP5</accession>